<evidence type="ECO:0000256" key="1">
    <source>
        <dbReference type="SAM" id="Phobius"/>
    </source>
</evidence>
<name>A0A4V1RIN6_9HYPH</name>
<feature type="transmembrane region" description="Helical" evidence="1">
    <location>
        <begin position="146"/>
        <end position="164"/>
    </location>
</feature>
<gene>
    <name evidence="2" type="ORF">D3272_12540</name>
</gene>
<reference evidence="2 3" key="1">
    <citation type="submission" date="2018-09" db="EMBL/GenBank/DDBJ databases">
        <authorList>
            <person name="Grouzdev D.S."/>
            <person name="Krutkina M.S."/>
        </authorList>
    </citation>
    <scope>NUCLEOTIDE SEQUENCE [LARGE SCALE GENOMIC DNA]</scope>
    <source>
        <strain evidence="2 3">RmlP001</strain>
    </source>
</reference>
<keyword evidence="1" id="KW-0812">Transmembrane</keyword>
<accession>A0A4V1RIN6</accession>
<evidence type="ECO:0000313" key="2">
    <source>
        <dbReference type="EMBL" id="RYB04762.1"/>
    </source>
</evidence>
<dbReference type="RefSeq" id="WP_129219521.1">
    <property type="nucleotide sequence ID" value="NZ_QYBC01000009.1"/>
</dbReference>
<keyword evidence="3" id="KW-1185">Reference proteome</keyword>
<sequence length="224" mass="23451">MPTPLNDLVAFLTGAAADYEALGAARYVVLVVFYALVVASLTLLVVNLRDDRGQRSGGLLWLWLVRVAVGCLWFKAMLWTLPFGTDNGLHAWTAAVPDRAALPQVARFATDALLPHFGVFDPLAFLAAFGVAAALILGLLVRVAALVGFAMAAALWLGLYGAPAGETAASSAASPWGFALMALLCGTLAVLAAGRALGADAWIRRAVPSVRDRRPAGLLLRGLT</sequence>
<organism evidence="2 3">
    <name type="scientific">Lichenibacterium ramalinae</name>
    <dbReference type="NCBI Taxonomy" id="2316527"/>
    <lineage>
        <taxon>Bacteria</taxon>
        <taxon>Pseudomonadati</taxon>
        <taxon>Pseudomonadota</taxon>
        <taxon>Alphaproteobacteria</taxon>
        <taxon>Hyphomicrobiales</taxon>
        <taxon>Lichenihabitantaceae</taxon>
        <taxon>Lichenibacterium</taxon>
    </lineage>
</organism>
<dbReference type="OrthoDB" id="8218504at2"/>
<protein>
    <submittedName>
        <fullName evidence="2">DoxX family protein</fullName>
    </submittedName>
</protein>
<keyword evidence="1" id="KW-1133">Transmembrane helix</keyword>
<feature type="transmembrane region" description="Helical" evidence="1">
    <location>
        <begin position="123"/>
        <end position="141"/>
    </location>
</feature>
<dbReference type="Proteomes" id="UP000289411">
    <property type="component" value="Unassembled WGS sequence"/>
</dbReference>
<dbReference type="EMBL" id="QYBC01000009">
    <property type="protein sequence ID" value="RYB04762.1"/>
    <property type="molecule type" value="Genomic_DNA"/>
</dbReference>
<reference evidence="2 3" key="2">
    <citation type="submission" date="2019-02" db="EMBL/GenBank/DDBJ databases">
        <title>'Lichenibacterium ramalinii' gen. nov. sp. nov., 'Lichenibacterium minor' gen. nov. sp. nov.</title>
        <authorList>
            <person name="Pankratov T."/>
        </authorList>
    </citation>
    <scope>NUCLEOTIDE SEQUENCE [LARGE SCALE GENOMIC DNA]</scope>
    <source>
        <strain evidence="2 3">RmlP001</strain>
    </source>
</reference>
<dbReference type="AlphaFoldDB" id="A0A4V1RIN6"/>
<feature type="transmembrane region" description="Helical" evidence="1">
    <location>
        <begin position="176"/>
        <end position="197"/>
    </location>
</feature>
<proteinExistence type="predicted"/>
<evidence type="ECO:0000313" key="3">
    <source>
        <dbReference type="Proteomes" id="UP000289411"/>
    </source>
</evidence>
<feature type="transmembrane region" description="Helical" evidence="1">
    <location>
        <begin position="60"/>
        <end position="81"/>
    </location>
</feature>
<keyword evidence="1" id="KW-0472">Membrane</keyword>
<comment type="caution">
    <text evidence="2">The sequence shown here is derived from an EMBL/GenBank/DDBJ whole genome shotgun (WGS) entry which is preliminary data.</text>
</comment>
<feature type="transmembrane region" description="Helical" evidence="1">
    <location>
        <begin position="27"/>
        <end position="48"/>
    </location>
</feature>